<dbReference type="RefSeq" id="WP_036177477.1">
    <property type="nucleotide sequence ID" value="NZ_AVCZ01000024.1"/>
</dbReference>
<dbReference type="Pfam" id="PF03466">
    <property type="entry name" value="LysR_substrate"/>
    <property type="match status" value="1"/>
</dbReference>
<dbReference type="AlphaFoldDB" id="A0A0A3J4P8"/>
<evidence type="ECO:0000313" key="7">
    <source>
        <dbReference type="Proteomes" id="UP000030595"/>
    </source>
</evidence>
<sequence>MDLLKLKYFYTVAKYENVSSASKELLISQSALSKAIRTLEDELRMDLFYRSGKRISLNKNGEFLFTRVKQIFKELQYLEKALIEHREEDNGSLSIITTLPYIFTNLVDSFMEKYPNIHYQQVSLSKENLYNFIENGRYDICISASEFTHPNIKWIPLFEEEIFLTVPSTFPISNFNEIDLQHFKDTPFIGLSTNYSYRQFTDSLCLRYNFVPKYRVEVEEATTILQLIKNGKGVSFTPHTAIDLSEEKLKHLRIKNGPFTRKIGLLQHNNTYQAKIINKFIEHCHAYFKDIIKVQSK</sequence>
<keyword evidence="4" id="KW-0804">Transcription</keyword>
<dbReference type="GO" id="GO:0003677">
    <property type="term" value="F:DNA binding"/>
    <property type="evidence" value="ECO:0007669"/>
    <property type="project" value="UniProtKB-KW"/>
</dbReference>
<keyword evidence="3" id="KW-0238">DNA-binding</keyword>
<evidence type="ECO:0000256" key="1">
    <source>
        <dbReference type="ARBA" id="ARBA00009437"/>
    </source>
</evidence>
<proteinExistence type="inferred from homology"/>
<dbReference type="Gene3D" id="1.10.10.10">
    <property type="entry name" value="Winged helix-like DNA-binding domain superfamily/Winged helix DNA-binding domain"/>
    <property type="match status" value="1"/>
</dbReference>
<dbReference type="SUPFAM" id="SSF53850">
    <property type="entry name" value="Periplasmic binding protein-like II"/>
    <property type="match status" value="1"/>
</dbReference>
<dbReference type="SUPFAM" id="SSF46785">
    <property type="entry name" value="Winged helix' DNA-binding domain"/>
    <property type="match status" value="1"/>
</dbReference>
<dbReference type="Gene3D" id="3.40.190.290">
    <property type="match status" value="1"/>
</dbReference>
<evidence type="ECO:0000259" key="5">
    <source>
        <dbReference type="PROSITE" id="PS50931"/>
    </source>
</evidence>
<dbReference type="Pfam" id="PF00126">
    <property type="entry name" value="HTH_1"/>
    <property type="match status" value="1"/>
</dbReference>
<dbReference type="OrthoDB" id="63123at2"/>
<evidence type="ECO:0000256" key="4">
    <source>
        <dbReference type="ARBA" id="ARBA00023163"/>
    </source>
</evidence>
<dbReference type="EMBL" id="JPVQ01000024">
    <property type="protein sequence ID" value="KGR90148.1"/>
    <property type="molecule type" value="Genomic_DNA"/>
</dbReference>
<name>A0A0A3J4P8_9BACL</name>
<dbReference type="CDD" id="cd05466">
    <property type="entry name" value="PBP2_LTTR_substrate"/>
    <property type="match status" value="1"/>
</dbReference>
<dbReference type="InterPro" id="IPR000847">
    <property type="entry name" value="LysR_HTH_N"/>
</dbReference>
<comment type="similarity">
    <text evidence="1">Belongs to the LysR transcriptional regulatory family.</text>
</comment>
<dbReference type="InterPro" id="IPR005119">
    <property type="entry name" value="LysR_subst-bd"/>
</dbReference>
<evidence type="ECO:0000256" key="3">
    <source>
        <dbReference type="ARBA" id="ARBA00023125"/>
    </source>
</evidence>
<evidence type="ECO:0000256" key="2">
    <source>
        <dbReference type="ARBA" id="ARBA00023015"/>
    </source>
</evidence>
<dbReference type="PROSITE" id="PS50931">
    <property type="entry name" value="HTH_LYSR"/>
    <property type="match status" value="1"/>
</dbReference>
<dbReference type="InterPro" id="IPR050950">
    <property type="entry name" value="HTH-type_LysR_regulators"/>
</dbReference>
<dbReference type="InterPro" id="IPR036388">
    <property type="entry name" value="WH-like_DNA-bd_sf"/>
</dbReference>
<dbReference type="GO" id="GO:0005829">
    <property type="term" value="C:cytosol"/>
    <property type="evidence" value="ECO:0007669"/>
    <property type="project" value="TreeGrafter"/>
</dbReference>
<dbReference type="FunFam" id="1.10.10.10:FF:000001">
    <property type="entry name" value="LysR family transcriptional regulator"/>
    <property type="match status" value="1"/>
</dbReference>
<dbReference type="InterPro" id="IPR036390">
    <property type="entry name" value="WH_DNA-bd_sf"/>
</dbReference>
<keyword evidence="7" id="KW-1185">Reference proteome</keyword>
<organism evidence="6 7">
    <name type="scientific">Ureibacillus massiliensis 4400831 = CIP 108448 = CCUG 49529</name>
    <dbReference type="NCBI Taxonomy" id="1211035"/>
    <lineage>
        <taxon>Bacteria</taxon>
        <taxon>Bacillati</taxon>
        <taxon>Bacillota</taxon>
        <taxon>Bacilli</taxon>
        <taxon>Bacillales</taxon>
        <taxon>Caryophanaceae</taxon>
        <taxon>Ureibacillus</taxon>
    </lineage>
</organism>
<feature type="domain" description="HTH lysR-type" evidence="5">
    <location>
        <begin position="1"/>
        <end position="58"/>
    </location>
</feature>
<protein>
    <submittedName>
        <fullName evidence="6">Transcriptional regulator</fullName>
    </submittedName>
</protein>
<dbReference type="GO" id="GO:0003700">
    <property type="term" value="F:DNA-binding transcription factor activity"/>
    <property type="evidence" value="ECO:0007669"/>
    <property type="project" value="InterPro"/>
</dbReference>
<dbReference type="Proteomes" id="UP000030595">
    <property type="component" value="Unassembled WGS sequence"/>
</dbReference>
<dbReference type="PANTHER" id="PTHR30419">
    <property type="entry name" value="HTH-TYPE TRANSCRIPTIONAL REGULATOR YBHD"/>
    <property type="match status" value="1"/>
</dbReference>
<dbReference type="PRINTS" id="PR00039">
    <property type="entry name" value="HTHLYSR"/>
</dbReference>
<keyword evidence="2" id="KW-0805">Transcription regulation</keyword>
<reference evidence="6 7" key="1">
    <citation type="submission" date="2014-02" db="EMBL/GenBank/DDBJ databases">
        <title>Draft genome sequence of Lysinibacillus massiliensis CCUG 49529.</title>
        <authorList>
            <person name="Zhang F."/>
            <person name="Wang G."/>
            <person name="Zhang L."/>
        </authorList>
    </citation>
    <scope>NUCLEOTIDE SEQUENCE [LARGE SCALE GENOMIC DNA]</scope>
    <source>
        <strain evidence="6 7">CCUG 49529</strain>
    </source>
</reference>
<dbReference type="eggNOG" id="COG0583">
    <property type="taxonomic scope" value="Bacteria"/>
</dbReference>
<comment type="caution">
    <text evidence="6">The sequence shown here is derived from an EMBL/GenBank/DDBJ whole genome shotgun (WGS) entry which is preliminary data.</text>
</comment>
<evidence type="ECO:0000313" key="6">
    <source>
        <dbReference type="EMBL" id="KGR90148.1"/>
    </source>
</evidence>
<gene>
    <name evidence="6" type="ORF">CD30_12900</name>
</gene>
<dbReference type="PANTHER" id="PTHR30419:SF28">
    <property type="entry name" value="HTH-TYPE TRANSCRIPTIONAL REGULATOR BSDA"/>
    <property type="match status" value="1"/>
</dbReference>
<accession>A0A0A3J4P8</accession>